<gene>
    <name evidence="2" type="ORF">SJAV_12930</name>
</gene>
<evidence type="ECO:0000256" key="1">
    <source>
        <dbReference type="SAM" id="MobiDB-lite"/>
    </source>
</evidence>
<protein>
    <recommendedName>
        <fullName evidence="3">Pyruvate dehydrogenase</fullName>
    </recommendedName>
</protein>
<dbReference type="EMBL" id="AP031322">
    <property type="protein sequence ID" value="BFH73349.1"/>
    <property type="molecule type" value="Genomic_DNA"/>
</dbReference>
<organism evidence="2">
    <name type="scientific">Sulfurisphaera javensis</name>
    <dbReference type="NCBI Taxonomy" id="2049879"/>
    <lineage>
        <taxon>Archaea</taxon>
        <taxon>Thermoproteota</taxon>
        <taxon>Thermoprotei</taxon>
        <taxon>Sulfolobales</taxon>
        <taxon>Sulfolobaceae</taxon>
        <taxon>Sulfurisphaera</taxon>
    </lineage>
</organism>
<accession>A0AAT9GRM2</accession>
<feature type="region of interest" description="Disordered" evidence="1">
    <location>
        <begin position="12"/>
        <end position="34"/>
    </location>
</feature>
<evidence type="ECO:0008006" key="3">
    <source>
        <dbReference type="Google" id="ProtNLM"/>
    </source>
</evidence>
<reference evidence="2" key="1">
    <citation type="submission" date="2024-03" db="EMBL/GenBank/DDBJ databases">
        <title>Complete genome sequence of Sulfurisphaera javensis strain KD-1.</title>
        <authorList>
            <person name="Sakai H."/>
            <person name="Nur N."/>
            <person name="Suwanto A."/>
            <person name="Kurosawa N."/>
        </authorList>
    </citation>
    <scope>NUCLEOTIDE SEQUENCE</scope>
    <source>
        <strain evidence="2">KD-1</strain>
    </source>
</reference>
<evidence type="ECO:0000313" key="2">
    <source>
        <dbReference type="EMBL" id="BFH73349.1"/>
    </source>
</evidence>
<name>A0AAT9GRM2_9CREN</name>
<dbReference type="KEGG" id="sjv:SJAV_12930"/>
<sequence length="34" mass="4477">MVKVLVFEEDWEEEFDEFDEEEDWEEEDFEEEEW</sequence>
<proteinExistence type="predicted"/>
<dbReference type="AlphaFoldDB" id="A0AAT9GRM2"/>